<comment type="catalytic activity">
    <reaction evidence="22">
        <text>1,3-dihexadecanoyl-2-(9Z-octadecenoyl)glycerol + H2O = 1-hexadecanoyl-2-(9Z-octadecenoyl)-glycerol + hexadecanoate + H(+)</text>
        <dbReference type="Rhea" id="RHEA:40979"/>
        <dbReference type="ChEBI" id="CHEBI:7896"/>
        <dbReference type="ChEBI" id="CHEBI:15377"/>
        <dbReference type="ChEBI" id="CHEBI:15378"/>
        <dbReference type="ChEBI" id="CHEBI:75585"/>
        <dbReference type="ChEBI" id="CHEBI:75688"/>
    </reaction>
    <physiologicalReaction direction="left-to-right" evidence="22">
        <dbReference type="Rhea" id="RHEA:40980"/>
    </physiologicalReaction>
</comment>
<evidence type="ECO:0000256" key="11">
    <source>
        <dbReference type="ARBA" id="ARBA00023136"/>
    </source>
</evidence>
<evidence type="ECO:0000256" key="26">
    <source>
        <dbReference type="ARBA" id="ARBA00048015"/>
    </source>
</evidence>
<keyword evidence="8" id="KW-0378">Hydrolase</keyword>
<comment type="catalytic activity">
    <reaction evidence="30">
        <text>1-hexadecanoyl-2-(9Z,12Z-octadecadienoyl)-sn-glycero-3-phosphocholine + H2O = 2-(9Z,12Z-octadecadienoyl)-sn-glycero-3-phosphocholine + hexadecanoate + H(+)</text>
        <dbReference type="Rhea" id="RHEA:40971"/>
        <dbReference type="ChEBI" id="CHEBI:7896"/>
        <dbReference type="ChEBI" id="CHEBI:15377"/>
        <dbReference type="ChEBI" id="CHEBI:15378"/>
        <dbReference type="ChEBI" id="CHEBI:73002"/>
        <dbReference type="ChEBI" id="CHEBI:76084"/>
    </reaction>
    <physiologicalReaction direction="left-to-right" evidence="30">
        <dbReference type="Rhea" id="RHEA:40972"/>
    </physiologicalReaction>
</comment>
<evidence type="ECO:0000256" key="15">
    <source>
        <dbReference type="ARBA" id="ARBA00023422"/>
    </source>
</evidence>
<evidence type="ECO:0000256" key="5">
    <source>
        <dbReference type="ARBA" id="ARBA00022692"/>
    </source>
</evidence>
<evidence type="ECO:0000256" key="9">
    <source>
        <dbReference type="ARBA" id="ARBA00022989"/>
    </source>
</evidence>
<comment type="catalytic activity">
    <reaction evidence="40">
        <text>1,2-dihexadecanoyl-sn-glycero-3-phosphocholine + 2 H2O = sn-glycerol 3-phosphocholine + 2 hexadecanoate + 2 H(+)</text>
        <dbReference type="Rhea" id="RHEA:40975"/>
        <dbReference type="ChEBI" id="CHEBI:7896"/>
        <dbReference type="ChEBI" id="CHEBI:15377"/>
        <dbReference type="ChEBI" id="CHEBI:15378"/>
        <dbReference type="ChEBI" id="CHEBI:16870"/>
        <dbReference type="ChEBI" id="CHEBI:72999"/>
    </reaction>
    <physiologicalReaction direction="left-to-right" evidence="40">
        <dbReference type="Rhea" id="RHEA:40976"/>
    </physiologicalReaction>
</comment>
<dbReference type="OrthoDB" id="10265800at2759"/>
<evidence type="ECO:0000256" key="20">
    <source>
        <dbReference type="ARBA" id="ARBA00045916"/>
    </source>
</evidence>
<comment type="catalytic activity">
    <reaction evidence="28">
        <text>1,2-di-(9Z-octadecenoyl)-sn-glycero-3-phosphocholine + H2O = 1-(9Z-octadecenoyl)-sn-glycero-3-phosphocholine + (9Z)-octadecenoate + H(+)</text>
        <dbReference type="Rhea" id="RHEA:40923"/>
        <dbReference type="ChEBI" id="CHEBI:15377"/>
        <dbReference type="ChEBI" id="CHEBI:15378"/>
        <dbReference type="ChEBI" id="CHEBI:28610"/>
        <dbReference type="ChEBI" id="CHEBI:30823"/>
        <dbReference type="ChEBI" id="CHEBI:74669"/>
    </reaction>
    <physiologicalReaction direction="left-to-right" evidence="28">
        <dbReference type="Rhea" id="RHEA:40924"/>
    </physiologicalReaction>
</comment>
<comment type="catalytic activity">
    <reaction evidence="34">
        <text>1-hexadecanoyl-2-(9Z-octadecenoyl)-sn-glycero-3-phosphoethanolamine + H2O = 1-hexadecanoyl-sn-glycero-3-phosphoethanolamine + (9Z)-octadecenoate + H(+)</text>
        <dbReference type="Rhea" id="RHEA:40911"/>
        <dbReference type="ChEBI" id="CHEBI:15377"/>
        <dbReference type="ChEBI" id="CHEBI:15378"/>
        <dbReference type="ChEBI" id="CHEBI:30823"/>
        <dbReference type="ChEBI" id="CHEBI:73004"/>
        <dbReference type="ChEBI" id="CHEBI:73007"/>
    </reaction>
    <physiologicalReaction direction="left-to-right" evidence="34">
        <dbReference type="Rhea" id="RHEA:40912"/>
    </physiologicalReaction>
</comment>
<evidence type="ECO:0000256" key="12">
    <source>
        <dbReference type="ARBA" id="ARBA00023180"/>
    </source>
</evidence>
<organism evidence="43 44">
    <name type="scientific">Owenia fusiformis</name>
    <name type="common">Polychaete worm</name>
    <dbReference type="NCBI Taxonomy" id="6347"/>
    <lineage>
        <taxon>Eukaryota</taxon>
        <taxon>Metazoa</taxon>
        <taxon>Spiralia</taxon>
        <taxon>Lophotrochozoa</taxon>
        <taxon>Annelida</taxon>
        <taxon>Polychaeta</taxon>
        <taxon>Sedentaria</taxon>
        <taxon>Canalipalpata</taxon>
        <taxon>Sabellida</taxon>
        <taxon>Oweniida</taxon>
        <taxon>Oweniidae</taxon>
        <taxon>Owenia</taxon>
    </lineage>
</organism>
<dbReference type="Pfam" id="PF00657">
    <property type="entry name" value="Lipase_GDSL"/>
    <property type="match status" value="1"/>
</dbReference>
<comment type="catalytic activity">
    <reaction evidence="24">
        <text>1-hexadecanoyl-2-(9Z)-octadecenoyl-3-octadecanoyl-sn-glycerol + H2O = 1-hexadecanoyl-2-(9Z-octadecenoyl)-sn-glycerol + octadecanoate + H(+)</text>
        <dbReference type="Rhea" id="RHEA:41111"/>
        <dbReference type="ChEBI" id="CHEBI:15377"/>
        <dbReference type="ChEBI" id="CHEBI:15378"/>
        <dbReference type="ChEBI" id="CHEBI:25629"/>
        <dbReference type="ChEBI" id="CHEBI:75466"/>
        <dbReference type="ChEBI" id="CHEBI:77623"/>
    </reaction>
    <physiologicalReaction direction="left-to-right" evidence="24">
        <dbReference type="Rhea" id="RHEA:41112"/>
    </physiologicalReaction>
</comment>
<protein>
    <recommendedName>
        <fullName evidence="3">Phospholipase B1, membrane-associated</fullName>
    </recommendedName>
    <alternativeName>
        <fullName evidence="16">Lysophospholipase</fullName>
    </alternativeName>
    <alternativeName>
        <fullName evidence="17">Phospholipase A2</fullName>
    </alternativeName>
    <alternativeName>
        <fullName evidence="19">Phospholipase B/lipase</fullName>
    </alternativeName>
    <alternativeName>
        <fullName evidence="18">Triacylglycerol lipase</fullName>
    </alternativeName>
</protein>
<dbReference type="GO" id="GO:0004806">
    <property type="term" value="F:triacylglycerol lipase activity"/>
    <property type="evidence" value="ECO:0007669"/>
    <property type="project" value="UniProtKB-EC"/>
</dbReference>
<comment type="subcellular location">
    <subcellularLocation>
        <location evidence="1">Apical cell membrane</location>
        <topology evidence="1">Single-pass type I membrane protein</topology>
    </subcellularLocation>
</comment>
<comment type="catalytic activity">
    <reaction evidence="13">
        <text>a triacylglycerol + H2O = a diacylglycerol + a fatty acid + H(+)</text>
        <dbReference type="Rhea" id="RHEA:12044"/>
        <dbReference type="ChEBI" id="CHEBI:15377"/>
        <dbReference type="ChEBI" id="CHEBI:15378"/>
        <dbReference type="ChEBI" id="CHEBI:17855"/>
        <dbReference type="ChEBI" id="CHEBI:18035"/>
        <dbReference type="ChEBI" id="CHEBI:28868"/>
        <dbReference type="EC" id="3.1.1.3"/>
    </reaction>
    <physiologicalReaction direction="left-to-right" evidence="13">
        <dbReference type="Rhea" id="RHEA:12045"/>
    </physiologicalReaction>
</comment>
<comment type="catalytic activity">
    <reaction evidence="25">
        <text>2,3-di-(9Z)-octadecenoyl-sn-glycerol + H2O = 3-(9Z-octadecenoyl)-sn-glycerol + (9Z)-octadecenoate + H(+)</text>
        <dbReference type="Rhea" id="RHEA:42604"/>
        <dbReference type="ChEBI" id="CHEBI:15377"/>
        <dbReference type="ChEBI" id="CHEBI:15378"/>
        <dbReference type="ChEBI" id="CHEBI:30823"/>
        <dbReference type="ChEBI" id="CHEBI:75824"/>
        <dbReference type="ChEBI" id="CHEBI:75938"/>
    </reaction>
    <physiologicalReaction direction="left-to-right" evidence="25">
        <dbReference type="Rhea" id="RHEA:42605"/>
    </physiologicalReaction>
</comment>
<evidence type="ECO:0000256" key="6">
    <source>
        <dbReference type="ARBA" id="ARBA00022729"/>
    </source>
</evidence>
<comment type="catalytic activity">
    <reaction evidence="27">
        <text>a 1-O-alkyl-2-acyl-sn-glycero-3-phosphocholine + H2O = a 1-O-alkyl-sn-glycero-3-phosphocholine + a fatty acid + H(+)</text>
        <dbReference type="Rhea" id="RHEA:36231"/>
        <dbReference type="ChEBI" id="CHEBI:15377"/>
        <dbReference type="ChEBI" id="CHEBI:15378"/>
        <dbReference type="ChEBI" id="CHEBI:28868"/>
        <dbReference type="ChEBI" id="CHEBI:30909"/>
        <dbReference type="ChEBI" id="CHEBI:36702"/>
        <dbReference type="EC" id="3.1.1.4"/>
    </reaction>
    <physiologicalReaction direction="left-to-right" evidence="27">
        <dbReference type="Rhea" id="RHEA:36232"/>
    </physiologicalReaction>
</comment>
<comment type="function">
    <text evidence="20">Calcium-independent membrane-associated phospholipase that catalyzes complete diacylation of phospholipids by hydrolyzing both sn-1 and sn-2 fatty acyl chains attached to the glycerol backbone (phospholipase B activity). Has dual phospholipase and lysophospholipase activities toward diacylphospholipids. Preferentially cleaves sn-2 ester bonds over sn-1 bonds. Acts as a lipase toward glycerolipid substrates. Hydrolyzes fatty acyl chains of diacylglycerols with preference for the sn-2 position and of triacylglycerols with not positional selectivity. May also hydrolyze long chain retinyl esters such as retinyl palmitate. May contribute to digestion of dietary phospholipids, glycerolipids and retinoids, facilitating lipid absorption at the brush border.</text>
</comment>
<comment type="caution">
    <text evidence="43">The sequence shown here is derived from an EMBL/GenBank/DDBJ whole genome shotgun (WGS) entry which is preliminary data.</text>
</comment>
<evidence type="ECO:0000256" key="13">
    <source>
        <dbReference type="ARBA" id="ARBA00023369"/>
    </source>
</evidence>
<evidence type="ECO:0000256" key="16">
    <source>
        <dbReference type="ARBA" id="ARBA00029723"/>
    </source>
</evidence>
<dbReference type="SUPFAM" id="SSF52266">
    <property type="entry name" value="SGNH hydrolase"/>
    <property type="match status" value="1"/>
</dbReference>
<dbReference type="GO" id="GO:0031526">
    <property type="term" value="C:brush border membrane"/>
    <property type="evidence" value="ECO:0007669"/>
    <property type="project" value="TreeGrafter"/>
</dbReference>
<evidence type="ECO:0000256" key="32">
    <source>
        <dbReference type="ARBA" id="ARBA00048386"/>
    </source>
</evidence>
<evidence type="ECO:0000256" key="42">
    <source>
        <dbReference type="ARBA" id="ARBA00049461"/>
    </source>
</evidence>
<dbReference type="GO" id="GO:0050253">
    <property type="term" value="F:retinyl-palmitate esterase activity"/>
    <property type="evidence" value="ECO:0007669"/>
    <property type="project" value="TreeGrafter"/>
</dbReference>
<comment type="catalytic activity">
    <reaction evidence="14">
        <text>1-hexadecanoyl-2-(9Z,12Z-octadecadienoyl)-sn-glycero-3-phosphocholine + H2O = (9Z,12Z)-octadecadienoate + 1-hexadecanoyl-sn-glycero-3-phosphocholine + H(+)</text>
        <dbReference type="Rhea" id="RHEA:40811"/>
        <dbReference type="ChEBI" id="CHEBI:15377"/>
        <dbReference type="ChEBI" id="CHEBI:15378"/>
        <dbReference type="ChEBI" id="CHEBI:30245"/>
        <dbReference type="ChEBI" id="CHEBI:72998"/>
        <dbReference type="ChEBI" id="CHEBI:73002"/>
    </reaction>
    <physiologicalReaction direction="left-to-right" evidence="14">
        <dbReference type="Rhea" id="RHEA:40812"/>
    </physiologicalReaction>
</comment>
<evidence type="ECO:0000256" key="7">
    <source>
        <dbReference type="ARBA" id="ARBA00022737"/>
    </source>
</evidence>
<comment type="catalytic activity">
    <reaction evidence="39">
        <text>1-hexadecanoyl-2-(9Z)-octadecenoyl-3-octadecanoyl-sn-glycerol + H2O = 1-hexadecanoyl-3-octadecanoyl-sn-glycerol + (9Z)-octadecenoate + H(+)</text>
        <dbReference type="Rhea" id="RHEA:41103"/>
        <dbReference type="ChEBI" id="CHEBI:15377"/>
        <dbReference type="ChEBI" id="CHEBI:15378"/>
        <dbReference type="ChEBI" id="CHEBI:30823"/>
        <dbReference type="ChEBI" id="CHEBI:77623"/>
        <dbReference type="ChEBI" id="CHEBI:77624"/>
    </reaction>
    <physiologicalReaction direction="left-to-right" evidence="39">
        <dbReference type="Rhea" id="RHEA:41104"/>
    </physiologicalReaction>
</comment>
<dbReference type="InterPro" id="IPR001087">
    <property type="entry name" value="GDSL"/>
</dbReference>
<evidence type="ECO:0000256" key="1">
    <source>
        <dbReference type="ARBA" id="ARBA00004247"/>
    </source>
</evidence>
<keyword evidence="11" id="KW-0472">Membrane</keyword>
<comment type="catalytic activity">
    <reaction evidence="21">
        <text>1-hexadecanoyl-2-(9Z)-octadecenoyl-3-octadecanoyl-sn-glycerol + H2O = 2-(9Z-octadecenoyl)-3-octadecanoyl-sn-glycerol + hexadecanoate + H(+)</text>
        <dbReference type="Rhea" id="RHEA:41107"/>
        <dbReference type="ChEBI" id="CHEBI:7896"/>
        <dbReference type="ChEBI" id="CHEBI:15377"/>
        <dbReference type="ChEBI" id="CHEBI:15378"/>
        <dbReference type="ChEBI" id="CHEBI:75558"/>
        <dbReference type="ChEBI" id="CHEBI:77623"/>
    </reaction>
    <physiologicalReaction direction="left-to-right" evidence="21">
        <dbReference type="Rhea" id="RHEA:41108"/>
    </physiologicalReaction>
</comment>
<evidence type="ECO:0000256" key="14">
    <source>
        <dbReference type="ARBA" id="ARBA00023408"/>
    </source>
</evidence>
<keyword evidence="5" id="KW-0812">Transmembrane</keyword>
<comment type="catalytic activity">
    <reaction evidence="31">
        <text>1-octadecanoyl-2-(9Z,12Z)-octadecadienoyl-sn-glycerol + H2O = 1-octadecanoyl-sn-glycerol + (9Z,12Z)-octadecadienoate + H(+)</text>
        <dbReference type="Rhea" id="RHEA:40927"/>
        <dbReference type="ChEBI" id="CHEBI:15377"/>
        <dbReference type="ChEBI" id="CHEBI:15378"/>
        <dbReference type="ChEBI" id="CHEBI:30245"/>
        <dbReference type="ChEBI" id="CHEBI:75550"/>
        <dbReference type="ChEBI" id="CHEBI:77097"/>
    </reaction>
    <physiologicalReaction direction="left-to-right" evidence="31">
        <dbReference type="Rhea" id="RHEA:40928"/>
    </physiologicalReaction>
</comment>
<comment type="catalytic activity">
    <reaction evidence="41">
        <text>1,3-di-(9Z-octadecenoyl)-glycerol + H2O = 1-(9Z-octadecenoyl)-glycerol + (9Z)-octadecenoate + H(+)</text>
        <dbReference type="Rhea" id="RHEA:39939"/>
        <dbReference type="ChEBI" id="CHEBI:15377"/>
        <dbReference type="ChEBI" id="CHEBI:15378"/>
        <dbReference type="ChEBI" id="CHEBI:30823"/>
        <dbReference type="ChEBI" id="CHEBI:75342"/>
        <dbReference type="ChEBI" id="CHEBI:75735"/>
    </reaction>
    <physiologicalReaction direction="left-to-right" evidence="41">
        <dbReference type="Rhea" id="RHEA:39940"/>
    </physiologicalReaction>
</comment>
<dbReference type="GO" id="GO:0004622">
    <property type="term" value="F:phosphatidylcholine lysophospholipase activity"/>
    <property type="evidence" value="ECO:0007669"/>
    <property type="project" value="UniProtKB-EC"/>
</dbReference>
<comment type="catalytic activity">
    <reaction evidence="29">
        <text>1,2-dihexadecanoyl-sn-glycero-3-phosphocholine + H2O = 1-hexadecanoyl-sn-glycero-3-phosphocholine + hexadecanoate + H(+)</text>
        <dbReference type="Rhea" id="RHEA:41223"/>
        <dbReference type="ChEBI" id="CHEBI:7896"/>
        <dbReference type="ChEBI" id="CHEBI:15377"/>
        <dbReference type="ChEBI" id="CHEBI:15378"/>
        <dbReference type="ChEBI" id="CHEBI:72998"/>
        <dbReference type="ChEBI" id="CHEBI:72999"/>
    </reaction>
    <physiologicalReaction direction="left-to-right" evidence="29">
        <dbReference type="Rhea" id="RHEA:41224"/>
    </physiologicalReaction>
</comment>
<evidence type="ECO:0000256" key="38">
    <source>
        <dbReference type="ARBA" id="ARBA00048872"/>
    </source>
</evidence>
<evidence type="ECO:0000256" key="34">
    <source>
        <dbReference type="ARBA" id="ARBA00048613"/>
    </source>
</evidence>
<comment type="catalytic activity">
    <reaction evidence="36">
        <text>1-hexadecanoyl-2-(9Z-octadecenoyl)-sn-glycero-3-phosphocholine + H2O = 1-hexadecanoyl-sn-glycero-3-phosphocholine + (9Z)-octadecenoate + H(+)</text>
        <dbReference type="Rhea" id="RHEA:38779"/>
        <dbReference type="ChEBI" id="CHEBI:15377"/>
        <dbReference type="ChEBI" id="CHEBI:15378"/>
        <dbReference type="ChEBI" id="CHEBI:30823"/>
        <dbReference type="ChEBI" id="CHEBI:72998"/>
        <dbReference type="ChEBI" id="CHEBI:73001"/>
    </reaction>
    <physiologicalReaction direction="left-to-right" evidence="36">
        <dbReference type="Rhea" id="RHEA:38780"/>
    </physiologicalReaction>
</comment>
<evidence type="ECO:0000256" key="23">
    <source>
        <dbReference type="ARBA" id="ARBA00047438"/>
    </source>
</evidence>
<comment type="catalytic activity">
    <reaction evidence="23">
        <text>1-(9Z-octadecenoyl)-glycerol + H2O = glycerol + (9Z)-octadecenoate + H(+)</text>
        <dbReference type="Rhea" id="RHEA:38487"/>
        <dbReference type="ChEBI" id="CHEBI:15377"/>
        <dbReference type="ChEBI" id="CHEBI:15378"/>
        <dbReference type="ChEBI" id="CHEBI:17754"/>
        <dbReference type="ChEBI" id="CHEBI:30823"/>
        <dbReference type="ChEBI" id="CHEBI:75342"/>
    </reaction>
    <physiologicalReaction direction="left-to-right" evidence="23">
        <dbReference type="Rhea" id="RHEA:38488"/>
    </physiologicalReaction>
</comment>
<name>A0A8J1XU89_OWEFU</name>
<keyword evidence="6" id="KW-0732">Signal</keyword>
<evidence type="ECO:0000256" key="21">
    <source>
        <dbReference type="ARBA" id="ARBA00047324"/>
    </source>
</evidence>
<feature type="non-terminal residue" evidence="43">
    <location>
        <position position="416"/>
    </location>
</feature>
<proteinExistence type="inferred from homology"/>
<keyword evidence="44" id="KW-1185">Reference proteome</keyword>
<evidence type="ECO:0000256" key="10">
    <source>
        <dbReference type="ARBA" id="ARBA00023098"/>
    </source>
</evidence>
<dbReference type="AlphaFoldDB" id="A0A8J1XU89"/>
<comment type="catalytic activity">
    <reaction evidence="32">
        <text>1,2,3-tri-(9Z-octadecenoyl)-glycerol + H2O = di-(9Z)-octadecenoylglycerol + (9Z)-octadecenoate + H(+)</text>
        <dbReference type="Rhea" id="RHEA:38575"/>
        <dbReference type="ChEBI" id="CHEBI:15377"/>
        <dbReference type="ChEBI" id="CHEBI:15378"/>
        <dbReference type="ChEBI" id="CHEBI:30823"/>
        <dbReference type="ChEBI" id="CHEBI:53753"/>
        <dbReference type="ChEBI" id="CHEBI:75945"/>
    </reaction>
    <physiologicalReaction direction="left-to-right" evidence="32">
        <dbReference type="Rhea" id="RHEA:38576"/>
    </physiologicalReaction>
</comment>
<evidence type="ECO:0000313" key="43">
    <source>
        <dbReference type="EMBL" id="CAH1796942.1"/>
    </source>
</evidence>
<comment type="catalytic activity">
    <reaction evidence="37">
        <text>1,3-dihexadecanoyl-2-(9Z-octadecenoyl)glycerol + H2O = 1,3-dihexadecanoylglycerol + (9Z)-octadecenoate + H(+)</text>
        <dbReference type="Rhea" id="RHEA:40983"/>
        <dbReference type="ChEBI" id="CHEBI:15377"/>
        <dbReference type="ChEBI" id="CHEBI:15378"/>
        <dbReference type="ChEBI" id="CHEBI:30823"/>
        <dbReference type="ChEBI" id="CHEBI:75688"/>
        <dbReference type="ChEBI" id="CHEBI:77619"/>
    </reaction>
    <physiologicalReaction direction="left-to-right" evidence="37">
        <dbReference type="Rhea" id="RHEA:40984"/>
    </physiologicalReaction>
</comment>
<evidence type="ECO:0000256" key="22">
    <source>
        <dbReference type="ARBA" id="ARBA00047363"/>
    </source>
</evidence>
<comment type="catalytic activity">
    <reaction evidence="15">
        <text>a 1,2-diacyl-sn-glycero-3-phosphocholine + H2O = a 1-acyl-sn-glycero-3-phosphocholine + a fatty acid + H(+)</text>
        <dbReference type="Rhea" id="RHEA:15801"/>
        <dbReference type="ChEBI" id="CHEBI:15377"/>
        <dbReference type="ChEBI" id="CHEBI:15378"/>
        <dbReference type="ChEBI" id="CHEBI:28868"/>
        <dbReference type="ChEBI" id="CHEBI:57643"/>
        <dbReference type="ChEBI" id="CHEBI:58168"/>
        <dbReference type="EC" id="3.1.1.4"/>
    </reaction>
    <physiologicalReaction direction="left-to-right" evidence="15">
        <dbReference type="Rhea" id="RHEA:15802"/>
    </physiologicalReaction>
</comment>
<sequence>LDKAGTSWLVQFVHTVCKERTMLRFIAFLALFLAVTARSNPRVSHIAYRDWVNRWQNFDSSFFQNANKDSADLTGWKPAAFNFNCTVEPSPSPPTSVHALRPSDFAVVAAFGDSIMAGNGVLSDIITDVAFQNRHHSAYGGGAGDIASGVRTMPNVLKLFNTDLTGYSTDESSAGDPEAGMNVAVPGCTAHCMLDQATDLVNQMIDSADIDIDNDWKVVNILIGGNDLCRSCNDQDYYSAARYVEEIQNSIDHLFENSPRTLVNVVPMFDITPLPEMSDGIMCDTLHDMFCGCVTDDATRPGLKPLQEAYVRGLHDMVNSDRYETRDDFTVVIQTGLEDATPPRLPSGEVDRSFWSPDCFHPGTKAHYVIGIQLWNTMLQPVGQKQTLVNWVEPGQDPISCPTAERPYVYTRRNSS</sequence>
<comment type="similarity">
    <text evidence="2">Belongs to the 'GDSL' lipolytic enzyme family. Phospholipase B1 subfamily.</text>
</comment>
<dbReference type="FunFam" id="3.40.50.1110:FF:000005">
    <property type="entry name" value="Phospholipase B1"/>
    <property type="match status" value="1"/>
</dbReference>
<comment type="catalytic activity">
    <reaction evidence="38">
        <text>1-O-hexadecyl-2-(9Z)-octadecenoyl-sn-glycero-3-phosphocholine + H2O = 1-O-hexadecyl-sn-glycero-3-phosphocholine + (9Z)-octadecenoate + H(+)</text>
        <dbReference type="Rhea" id="RHEA:40915"/>
        <dbReference type="ChEBI" id="CHEBI:15377"/>
        <dbReference type="ChEBI" id="CHEBI:15378"/>
        <dbReference type="ChEBI" id="CHEBI:30823"/>
        <dbReference type="ChEBI" id="CHEBI:34112"/>
        <dbReference type="ChEBI" id="CHEBI:64496"/>
    </reaction>
    <physiologicalReaction direction="left-to-right" evidence="38">
        <dbReference type="Rhea" id="RHEA:40916"/>
    </physiologicalReaction>
</comment>
<accession>A0A8J1XU89</accession>
<evidence type="ECO:0000256" key="4">
    <source>
        <dbReference type="ARBA" id="ARBA00022475"/>
    </source>
</evidence>
<evidence type="ECO:0000256" key="24">
    <source>
        <dbReference type="ARBA" id="ARBA00047459"/>
    </source>
</evidence>
<dbReference type="PANTHER" id="PTHR21325">
    <property type="entry name" value="PHOSPHOLIPASE B, PLB1"/>
    <property type="match status" value="1"/>
</dbReference>
<evidence type="ECO:0000256" key="19">
    <source>
        <dbReference type="ARBA" id="ARBA00033022"/>
    </source>
</evidence>
<evidence type="ECO:0000256" key="27">
    <source>
        <dbReference type="ARBA" id="ARBA00048049"/>
    </source>
</evidence>
<dbReference type="InterPro" id="IPR038885">
    <property type="entry name" value="PLB1"/>
</dbReference>
<reference evidence="43" key="1">
    <citation type="submission" date="2022-03" db="EMBL/GenBank/DDBJ databases">
        <authorList>
            <person name="Martin C."/>
        </authorList>
    </citation>
    <scope>NUCLEOTIDE SEQUENCE</scope>
</reference>
<evidence type="ECO:0000256" key="36">
    <source>
        <dbReference type="ARBA" id="ARBA00048699"/>
    </source>
</evidence>
<evidence type="ECO:0000313" key="44">
    <source>
        <dbReference type="Proteomes" id="UP000749559"/>
    </source>
</evidence>
<dbReference type="CDD" id="cd01824">
    <property type="entry name" value="Phospholipase_B_like"/>
    <property type="match status" value="1"/>
</dbReference>
<evidence type="ECO:0000256" key="33">
    <source>
        <dbReference type="ARBA" id="ARBA00048454"/>
    </source>
</evidence>
<keyword evidence="10" id="KW-0443">Lipid metabolism</keyword>
<comment type="catalytic activity">
    <reaction evidence="33">
        <text>a 1-acyl-sn-glycero-3-phosphocholine + H2O = sn-glycerol 3-phosphocholine + a fatty acid + H(+)</text>
        <dbReference type="Rhea" id="RHEA:15177"/>
        <dbReference type="ChEBI" id="CHEBI:15377"/>
        <dbReference type="ChEBI" id="CHEBI:15378"/>
        <dbReference type="ChEBI" id="CHEBI:16870"/>
        <dbReference type="ChEBI" id="CHEBI:28868"/>
        <dbReference type="ChEBI" id="CHEBI:58168"/>
        <dbReference type="EC" id="3.1.1.5"/>
    </reaction>
    <physiologicalReaction direction="left-to-right" evidence="33">
        <dbReference type="Rhea" id="RHEA:15178"/>
    </physiologicalReaction>
</comment>
<comment type="catalytic activity">
    <reaction evidence="35">
        <text>1-hexadecanoyl-sn-glycero-3-phosphocholine + H2O = sn-glycerol 3-phosphocholine + hexadecanoate + H(+)</text>
        <dbReference type="Rhea" id="RHEA:40435"/>
        <dbReference type="ChEBI" id="CHEBI:7896"/>
        <dbReference type="ChEBI" id="CHEBI:15377"/>
        <dbReference type="ChEBI" id="CHEBI:15378"/>
        <dbReference type="ChEBI" id="CHEBI:16870"/>
        <dbReference type="ChEBI" id="CHEBI:72998"/>
    </reaction>
    <physiologicalReaction direction="left-to-right" evidence="35">
        <dbReference type="Rhea" id="RHEA:40436"/>
    </physiologicalReaction>
</comment>
<comment type="catalytic activity">
    <reaction evidence="26">
        <text>1-hexadecanoyl-2-(9Z-octadecenoyl)-sn-glycero-3-phospho-(1'-sn-glycerol) + H2O = 1-hexadecanoyl-sn-glycero-3-phospho-(1'-sn-glycerol) + (9Z)-octadecenoate + H(+)</text>
        <dbReference type="Rhea" id="RHEA:40919"/>
        <dbReference type="ChEBI" id="CHEBI:15377"/>
        <dbReference type="ChEBI" id="CHEBI:15378"/>
        <dbReference type="ChEBI" id="CHEBI:30823"/>
        <dbReference type="ChEBI" id="CHEBI:72841"/>
        <dbReference type="ChEBI" id="CHEBI:75158"/>
    </reaction>
    <physiologicalReaction direction="left-to-right" evidence="26">
        <dbReference type="Rhea" id="RHEA:40920"/>
    </physiologicalReaction>
</comment>
<dbReference type="InterPro" id="IPR036514">
    <property type="entry name" value="SGNH_hydro_sf"/>
</dbReference>
<evidence type="ECO:0000256" key="17">
    <source>
        <dbReference type="ARBA" id="ARBA00031182"/>
    </source>
</evidence>
<evidence type="ECO:0000256" key="40">
    <source>
        <dbReference type="ARBA" id="ARBA00049363"/>
    </source>
</evidence>
<evidence type="ECO:0000256" key="28">
    <source>
        <dbReference type="ARBA" id="ARBA00048058"/>
    </source>
</evidence>
<keyword evidence="12" id="KW-0325">Glycoprotein</keyword>
<evidence type="ECO:0000256" key="35">
    <source>
        <dbReference type="ARBA" id="ARBA00048656"/>
    </source>
</evidence>
<evidence type="ECO:0000256" key="25">
    <source>
        <dbReference type="ARBA" id="ARBA00048011"/>
    </source>
</evidence>
<keyword evidence="4" id="KW-1003">Cell membrane</keyword>
<keyword evidence="9" id="KW-1133">Transmembrane helix</keyword>
<evidence type="ECO:0000256" key="29">
    <source>
        <dbReference type="ARBA" id="ARBA00048227"/>
    </source>
</evidence>
<dbReference type="Gene3D" id="3.40.50.1110">
    <property type="entry name" value="SGNH hydrolase"/>
    <property type="match status" value="1"/>
</dbReference>
<keyword evidence="7" id="KW-0677">Repeat</keyword>
<evidence type="ECO:0000256" key="41">
    <source>
        <dbReference type="ARBA" id="ARBA00049372"/>
    </source>
</evidence>
<evidence type="ECO:0000256" key="8">
    <source>
        <dbReference type="ARBA" id="ARBA00022801"/>
    </source>
</evidence>
<gene>
    <name evidence="43" type="ORF">OFUS_LOCUS21297</name>
</gene>
<dbReference type="Proteomes" id="UP000749559">
    <property type="component" value="Unassembled WGS sequence"/>
</dbReference>
<evidence type="ECO:0000256" key="2">
    <source>
        <dbReference type="ARBA" id="ARBA00009979"/>
    </source>
</evidence>
<dbReference type="GO" id="GO:0006644">
    <property type="term" value="P:phospholipid metabolic process"/>
    <property type="evidence" value="ECO:0007669"/>
    <property type="project" value="TreeGrafter"/>
</dbReference>
<comment type="catalytic activity">
    <reaction evidence="42">
        <text>2-(9Z-octadecenoyl)-glycerol + H2O = glycerol + (9Z)-octadecenoate + H(+)</text>
        <dbReference type="Rhea" id="RHEA:38491"/>
        <dbReference type="ChEBI" id="CHEBI:15377"/>
        <dbReference type="ChEBI" id="CHEBI:15378"/>
        <dbReference type="ChEBI" id="CHEBI:17754"/>
        <dbReference type="ChEBI" id="CHEBI:30823"/>
        <dbReference type="ChEBI" id="CHEBI:73990"/>
    </reaction>
    <physiologicalReaction direction="left-to-right" evidence="42">
        <dbReference type="Rhea" id="RHEA:38492"/>
    </physiologicalReaction>
</comment>
<dbReference type="PANTHER" id="PTHR21325:SF31">
    <property type="entry name" value="GH22081P-RELATED"/>
    <property type="match status" value="1"/>
</dbReference>
<evidence type="ECO:0000256" key="31">
    <source>
        <dbReference type="ARBA" id="ARBA00048374"/>
    </source>
</evidence>
<evidence type="ECO:0000256" key="39">
    <source>
        <dbReference type="ARBA" id="ARBA00048939"/>
    </source>
</evidence>
<evidence type="ECO:0000256" key="3">
    <source>
        <dbReference type="ARBA" id="ARBA00015133"/>
    </source>
</evidence>
<dbReference type="InterPro" id="IPR035547">
    <property type="entry name" value="Phospholipase_B"/>
</dbReference>
<evidence type="ECO:0000256" key="30">
    <source>
        <dbReference type="ARBA" id="ARBA00048362"/>
    </source>
</evidence>
<dbReference type="EMBL" id="CAIIXF020000010">
    <property type="protein sequence ID" value="CAH1796942.1"/>
    <property type="molecule type" value="Genomic_DNA"/>
</dbReference>
<evidence type="ECO:0000256" key="37">
    <source>
        <dbReference type="ARBA" id="ARBA00048869"/>
    </source>
</evidence>
<dbReference type="GO" id="GO:0004623">
    <property type="term" value="F:phospholipase A2 activity"/>
    <property type="evidence" value="ECO:0007669"/>
    <property type="project" value="UniProtKB-EC"/>
</dbReference>
<evidence type="ECO:0000256" key="18">
    <source>
        <dbReference type="ARBA" id="ARBA00031485"/>
    </source>
</evidence>